<dbReference type="GO" id="GO:0030077">
    <property type="term" value="C:plasma membrane light-harvesting complex"/>
    <property type="evidence" value="ECO:0007669"/>
    <property type="project" value="InterPro"/>
</dbReference>
<dbReference type="SUPFAM" id="SSF50346">
    <property type="entry name" value="PRC-barrel domain"/>
    <property type="match status" value="1"/>
</dbReference>
<dbReference type="AlphaFoldDB" id="A0A1F7F3C8"/>
<organism evidence="1 2">
    <name type="scientific">Candidatus Raymondbacteria bacterium RIFOXYD12_FULL_49_13</name>
    <dbReference type="NCBI Taxonomy" id="1817890"/>
    <lineage>
        <taxon>Bacteria</taxon>
        <taxon>Raymondiibacteriota</taxon>
    </lineage>
</organism>
<dbReference type="GO" id="GO:0019684">
    <property type="term" value="P:photosynthesis, light reaction"/>
    <property type="evidence" value="ECO:0007669"/>
    <property type="project" value="InterPro"/>
</dbReference>
<reference evidence="1 2" key="1">
    <citation type="journal article" date="2016" name="Nat. Commun.">
        <title>Thousands of microbial genomes shed light on interconnected biogeochemical processes in an aquifer system.</title>
        <authorList>
            <person name="Anantharaman K."/>
            <person name="Brown C.T."/>
            <person name="Hug L.A."/>
            <person name="Sharon I."/>
            <person name="Castelle C.J."/>
            <person name="Probst A.J."/>
            <person name="Thomas B.C."/>
            <person name="Singh A."/>
            <person name="Wilkins M.J."/>
            <person name="Karaoz U."/>
            <person name="Brodie E.L."/>
            <person name="Williams K.H."/>
            <person name="Hubbard S.S."/>
            <person name="Banfield J.F."/>
        </authorList>
    </citation>
    <scope>NUCLEOTIDE SEQUENCE [LARGE SCALE GENOMIC DNA]</scope>
</reference>
<name>A0A1F7F3C8_UNCRA</name>
<dbReference type="InterPro" id="IPR011033">
    <property type="entry name" value="PRC_barrel-like_sf"/>
</dbReference>
<evidence type="ECO:0000313" key="2">
    <source>
        <dbReference type="Proteomes" id="UP000179243"/>
    </source>
</evidence>
<gene>
    <name evidence="1" type="ORF">A2519_01475</name>
</gene>
<evidence type="ECO:0000313" key="1">
    <source>
        <dbReference type="EMBL" id="OGK01174.1"/>
    </source>
</evidence>
<sequence>MISPYALAAVNKDKQNVTIHLTKKQIEDSPSLSSNKPVSRQFEEAYYGYFGWPLYWTGPYVWGEFPDPLPVRKKPDNRQGYWVEEPVEKEYSH</sequence>
<dbReference type="EMBL" id="MFYX01000131">
    <property type="protein sequence ID" value="OGK01174.1"/>
    <property type="molecule type" value="Genomic_DNA"/>
</dbReference>
<protein>
    <submittedName>
        <fullName evidence="1">Uncharacterized protein</fullName>
    </submittedName>
</protein>
<dbReference type="Gene3D" id="3.90.50.10">
    <property type="entry name" value="Photosynthetic Reaction Center, subunit H, domain 2"/>
    <property type="match status" value="1"/>
</dbReference>
<proteinExistence type="predicted"/>
<dbReference type="Proteomes" id="UP000179243">
    <property type="component" value="Unassembled WGS sequence"/>
</dbReference>
<comment type="caution">
    <text evidence="1">The sequence shown here is derived from an EMBL/GenBank/DDBJ whole genome shotgun (WGS) entry which is preliminary data.</text>
</comment>
<dbReference type="InterPro" id="IPR014747">
    <property type="entry name" value="Bac_photo_RC_H_C"/>
</dbReference>
<accession>A0A1F7F3C8</accession>